<organism evidence="2 3">
    <name type="scientific">Mesorhizobium hungaricum</name>
    <dbReference type="NCBI Taxonomy" id="1566387"/>
    <lineage>
        <taxon>Bacteria</taxon>
        <taxon>Pseudomonadati</taxon>
        <taxon>Pseudomonadota</taxon>
        <taxon>Alphaproteobacteria</taxon>
        <taxon>Hyphomicrobiales</taxon>
        <taxon>Phyllobacteriaceae</taxon>
        <taxon>Mesorhizobium</taxon>
    </lineage>
</organism>
<dbReference type="RefSeq" id="WP_024922193.1">
    <property type="nucleotide sequence ID" value="NZ_MDEO01000032.1"/>
</dbReference>
<keyword evidence="3" id="KW-1185">Reference proteome</keyword>
<gene>
    <name evidence="2" type="ORF">QV13_12915</name>
</gene>
<evidence type="ECO:0000256" key="1">
    <source>
        <dbReference type="SAM" id="MobiDB-lite"/>
    </source>
</evidence>
<evidence type="ECO:0000313" key="3">
    <source>
        <dbReference type="Proteomes" id="UP000094412"/>
    </source>
</evidence>
<comment type="caution">
    <text evidence="2">The sequence shown here is derived from an EMBL/GenBank/DDBJ whole genome shotgun (WGS) entry which is preliminary data.</text>
</comment>
<sequence length="98" mass="10738">MKALLRTLLAWFGLSRRRNALGIRQIDRSGAFHGMSAAQLRDIGLWRDDEHSYLRLREPPALDVLFPRSGGTPPGGGSNSRSGPTRPRISVNEDVSAG</sequence>
<evidence type="ECO:0000313" key="2">
    <source>
        <dbReference type="EMBL" id="OCX17648.1"/>
    </source>
</evidence>
<feature type="region of interest" description="Disordered" evidence="1">
    <location>
        <begin position="63"/>
        <end position="98"/>
    </location>
</feature>
<accession>A0A1C2DS93</accession>
<proteinExistence type="predicted"/>
<dbReference type="AlphaFoldDB" id="A0A1C2DS93"/>
<protein>
    <submittedName>
        <fullName evidence="2">Uncharacterized protein</fullName>
    </submittedName>
</protein>
<reference evidence="2 3" key="1">
    <citation type="submission" date="2016-08" db="EMBL/GenBank/DDBJ databases">
        <title>Whole genome sequence of Mesorhizobium sp. strain UASWS1009 isolated from industrial sewage.</title>
        <authorList>
            <person name="Crovadore J."/>
            <person name="Calmin G."/>
            <person name="Chablais R."/>
            <person name="Cochard B."/>
            <person name="Lefort F."/>
        </authorList>
    </citation>
    <scope>NUCLEOTIDE SEQUENCE [LARGE SCALE GENOMIC DNA]</scope>
    <source>
        <strain evidence="2 3">UASWS1009</strain>
    </source>
</reference>
<feature type="compositionally biased region" description="Low complexity" evidence="1">
    <location>
        <begin position="79"/>
        <end position="88"/>
    </location>
</feature>
<dbReference type="EMBL" id="MDEO01000032">
    <property type="protein sequence ID" value="OCX17648.1"/>
    <property type="molecule type" value="Genomic_DNA"/>
</dbReference>
<name>A0A1C2DS93_9HYPH</name>
<dbReference type="Proteomes" id="UP000094412">
    <property type="component" value="Unassembled WGS sequence"/>
</dbReference>